<feature type="coiled-coil region" evidence="1">
    <location>
        <begin position="35"/>
        <end position="94"/>
    </location>
</feature>
<evidence type="ECO:0000313" key="4">
    <source>
        <dbReference type="EMBL" id="PNW81104.1"/>
    </source>
</evidence>
<name>A0A2K3DKN1_CHLRE</name>
<keyword evidence="1" id="KW-0175">Coiled coil</keyword>
<dbReference type="GeneID" id="66054114"/>
<evidence type="ECO:0000256" key="3">
    <source>
        <dbReference type="SAM" id="SignalP"/>
    </source>
</evidence>
<keyword evidence="2" id="KW-0472">Membrane</keyword>
<evidence type="ECO:0000256" key="2">
    <source>
        <dbReference type="SAM" id="Phobius"/>
    </source>
</evidence>
<dbReference type="Proteomes" id="UP000006906">
    <property type="component" value="Chromosome 7"/>
</dbReference>
<keyword evidence="2" id="KW-0812">Transmembrane</keyword>
<evidence type="ECO:0000313" key="5">
    <source>
        <dbReference type="Proteomes" id="UP000006906"/>
    </source>
</evidence>
<dbReference type="RefSeq" id="XP_042922954.1">
    <property type="nucleotide sequence ID" value="XM_043064352.1"/>
</dbReference>
<proteinExistence type="predicted"/>
<keyword evidence="5" id="KW-1185">Reference proteome</keyword>
<sequence>MALRRPCAAARMCAAKKVCLTVLAASTVSGVWPLAAKARSSVAELQKQLTTAEQQAQVATKRAEAAEQEVQEVKQQAQAAKQQAQAAKQQAKMRVWVGTALSYLMLIVVAGIVTGIVPRILSSKLPPSVAEVIKQALYR</sequence>
<keyword evidence="2" id="KW-1133">Transmembrane helix</keyword>
<evidence type="ECO:0000256" key="1">
    <source>
        <dbReference type="SAM" id="Coils"/>
    </source>
</evidence>
<dbReference type="EMBL" id="CM008968">
    <property type="protein sequence ID" value="PNW81104.1"/>
    <property type="molecule type" value="Genomic_DNA"/>
</dbReference>
<organism evidence="4 5">
    <name type="scientific">Chlamydomonas reinhardtii</name>
    <name type="common">Chlamydomonas smithii</name>
    <dbReference type="NCBI Taxonomy" id="3055"/>
    <lineage>
        <taxon>Eukaryota</taxon>
        <taxon>Viridiplantae</taxon>
        <taxon>Chlorophyta</taxon>
        <taxon>core chlorophytes</taxon>
        <taxon>Chlorophyceae</taxon>
        <taxon>CS clade</taxon>
        <taxon>Chlamydomonadales</taxon>
        <taxon>Chlamydomonadaceae</taxon>
        <taxon>Chlamydomonas</taxon>
    </lineage>
</organism>
<reference evidence="4 5" key="1">
    <citation type="journal article" date="2007" name="Science">
        <title>The Chlamydomonas genome reveals the evolution of key animal and plant functions.</title>
        <authorList>
            <person name="Merchant S.S."/>
            <person name="Prochnik S.E."/>
            <person name="Vallon O."/>
            <person name="Harris E.H."/>
            <person name="Karpowicz S.J."/>
            <person name="Witman G.B."/>
            <person name="Terry A."/>
            <person name="Salamov A."/>
            <person name="Fritz-Laylin L.K."/>
            <person name="Marechal-Drouard L."/>
            <person name="Marshall W.F."/>
            <person name="Qu L.H."/>
            <person name="Nelson D.R."/>
            <person name="Sanderfoot A.A."/>
            <person name="Spalding M.H."/>
            <person name="Kapitonov V.V."/>
            <person name="Ren Q."/>
            <person name="Ferris P."/>
            <person name="Lindquist E."/>
            <person name="Shapiro H."/>
            <person name="Lucas S.M."/>
            <person name="Grimwood J."/>
            <person name="Schmutz J."/>
            <person name="Cardol P."/>
            <person name="Cerutti H."/>
            <person name="Chanfreau G."/>
            <person name="Chen C.L."/>
            <person name="Cognat V."/>
            <person name="Croft M.T."/>
            <person name="Dent R."/>
            <person name="Dutcher S."/>
            <person name="Fernandez E."/>
            <person name="Fukuzawa H."/>
            <person name="Gonzalez-Ballester D."/>
            <person name="Gonzalez-Halphen D."/>
            <person name="Hallmann A."/>
            <person name="Hanikenne M."/>
            <person name="Hippler M."/>
            <person name="Inwood W."/>
            <person name="Jabbari K."/>
            <person name="Kalanon M."/>
            <person name="Kuras R."/>
            <person name="Lefebvre P.A."/>
            <person name="Lemaire S.D."/>
            <person name="Lobanov A.V."/>
            <person name="Lohr M."/>
            <person name="Manuell A."/>
            <person name="Meier I."/>
            <person name="Mets L."/>
            <person name="Mittag M."/>
            <person name="Mittelmeier T."/>
            <person name="Moroney J.V."/>
            <person name="Moseley J."/>
            <person name="Napoli C."/>
            <person name="Nedelcu A.M."/>
            <person name="Niyogi K."/>
            <person name="Novoselov S.V."/>
            <person name="Paulsen I.T."/>
            <person name="Pazour G."/>
            <person name="Purton S."/>
            <person name="Ral J.P."/>
            <person name="Riano-Pachon D.M."/>
            <person name="Riekhof W."/>
            <person name="Rymarquis L."/>
            <person name="Schroda M."/>
            <person name="Stern D."/>
            <person name="Umen J."/>
            <person name="Willows R."/>
            <person name="Wilson N."/>
            <person name="Zimmer S.L."/>
            <person name="Allmer J."/>
            <person name="Balk J."/>
            <person name="Bisova K."/>
            <person name="Chen C.J."/>
            <person name="Elias M."/>
            <person name="Gendler K."/>
            <person name="Hauser C."/>
            <person name="Lamb M.R."/>
            <person name="Ledford H."/>
            <person name="Long J.C."/>
            <person name="Minagawa J."/>
            <person name="Page M.D."/>
            <person name="Pan J."/>
            <person name="Pootakham W."/>
            <person name="Roje S."/>
            <person name="Rose A."/>
            <person name="Stahlberg E."/>
            <person name="Terauchi A.M."/>
            <person name="Yang P."/>
            <person name="Ball S."/>
            <person name="Bowler C."/>
            <person name="Dieckmann C.L."/>
            <person name="Gladyshev V.N."/>
            <person name="Green P."/>
            <person name="Jorgensen R."/>
            <person name="Mayfield S."/>
            <person name="Mueller-Roeber B."/>
            <person name="Rajamani S."/>
            <person name="Sayre R.T."/>
            <person name="Brokstein P."/>
            <person name="Dubchak I."/>
            <person name="Goodstein D."/>
            <person name="Hornick L."/>
            <person name="Huang Y.W."/>
            <person name="Jhaveri J."/>
            <person name="Luo Y."/>
            <person name="Martinez D."/>
            <person name="Ngau W.C."/>
            <person name="Otillar B."/>
            <person name="Poliakov A."/>
            <person name="Porter A."/>
            <person name="Szajkowski L."/>
            <person name="Werner G."/>
            <person name="Zhou K."/>
            <person name="Grigoriev I.V."/>
            <person name="Rokhsar D.S."/>
            <person name="Grossman A.R."/>
        </authorList>
    </citation>
    <scope>NUCLEOTIDE SEQUENCE [LARGE SCALE GENOMIC DNA]</scope>
    <source>
        <strain evidence="5">CC-503</strain>
    </source>
</reference>
<gene>
    <name evidence="4" type="ORF">CHLRE_07g341100v5</name>
</gene>
<feature type="signal peptide" evidence="3">
    <location>
        <begin position="1"/>
        <end position="30"/>
    </location>
</feature>
<protein>
    <submittedName>
        <fullName evidence="4">Uncharacterized protein</fullName>
    </submittedName>
</protein>
<accession>A0A2K3DKN1</accession>
<dbReference type="AlphaFoldDB" id="A0A2K3DKN1"/>
<dbReference type="Gramene" id="PNW81104">
    <property type="protein sequence ID" value="PNW81104"/>
    <property type="gene ID" value="CHLRE_07g341100v5"/>
</dbReference>
<dbReference type="ExpressionAtlas" id="A0A2K3DKN1">
    <property type="expression patterns" value="baseline"/>
</dbReference>
<feature type="chain" id="PRO_5014355624" evidence="3">
    <location>
        <begin position="31"/>
        <end position="139"/>
    </location>
</feature>
<feature type="transmembrane region" description="Helical" evidence="2">
    <location>
        <begin position="95"/>
        <end position="117"/>
    </location>
</feature>
<keyword evidence="3" id="KW-0732">Signal</keyword>